<accession>A0A0F9P851</accession>
<gene>
    <name evidence="1" type="ORF">LCGC14_0858160</name>
</gene>
<comment type="caution">
    <text evidence="1">The sequence shown here is derived from an EMBL/GenBank/DDBJ whole genome shotgun (WGS) entry which is preliminary data.</text>
</comment>
<dbReference type="EMBL" id="LAZR01002592">
    <property type="protein sequence ID" value="KKN28065.1"/>
    <property type="molecule type" value="Genomic_DNA"/>
</dbReference>
<name>A0A0F9P851_9ZZZZ</name>
<organism evidence="1">
    <name type="scientific">marine sediment metagenome</name>
    <dbReference type="NCBI Taxonomy" id="412755"/>
    <lineage>
        <taxon>unclassified sequences</taxon>
        <taxon>metagenomes</taxon>
        <taxon>ecological metagenomes</taxon>
    </lineage>
</organism>
<dbReference type="AlphaFoldDB" id="A0A0F9P851"/>
<proteinExistence type="predicted"/>
<sequence>MPGRARYSPKIKEPVFKSMTMGKWKLRLATAADVSAGAARTVGDWIKEHNVDGVYDVDEADV</sequence>
<reference evidence="1" key="1">
    <citation type="journal article" date="2015" name="Nature">
        <title>Complex archaea that bridge the gap between prokaryotes and eukaryotes.</title>
        <authorList>
            <person name="Spang A."/>
            <person name="Saw J.H."/>
            <person name="Jorgensen S.L."/>
            <person name="Zaremba-Niedzwiedzka K."/>
            <person name="Martijn J."/>
            <person name="Lind A.E."/>
            <person name="van Eijk R."/>
            <person name="Schleper C."/>
            <person name="Guy L."/>
            <person name="Ettema T.J."/>
        </authorList>
    </citation>
    <scope>NUCLEOTIDE SEQUENCE</scope>
</reference>
<protein>
    <submittedName>
        <fullName evidence="1">Uncharacterized protein</fullName>
    </submittedName>
</protein>
<evidence type="ECO:0000313" key="1">
    <source>
        <dbReference type="EMBL" id="KKN28065.1"/>
    </source>
</evidence>